<dbReference type="HOGENOM" id="CLU_013985_18_2_11"/>
<dbReference type="OrthoDB" id="5243635at2"/>
<dbReference type="CDD" id="cd04301">
    <property type="entry name" value="NAT_SF"/>
    <property type="match status" value="1"/>
</dbReference>
<gene>
    <name evidence="2" type="ordered locus">Bfae_17910</name>
</gene>
<sequence>MHYASFVETYADLADAGFWRRANRERSIENWRTMLSTGVEAMLAEADGSIVGVAITAPAVPRGEVAPLRGLELTNLYVLARHQGSGIGQDLLDAVLPAGAAAQLWVARGNPRAVRFYERNGFTADGAEDDGSAFGGIAALRMVR</sequence>
<dbReference type="InterPro" id="IPR000182">
    <property type="entry name" value="GNAT_dom"/>
</dbReference>
<dbReference type="Pfam" id="PF13508">
    <property type="entry name" value="Acetyltransf_7"/>
    <property type="match status" value="1"/>
</dbReference>
<dbReference type="PANTHER" id="PTHR43617">
    <property type="entry name" value="L-AMINO ACID N-ACETYLTRANSFERASE"/>
    <property type="match status" value="1"/>
</dbReference>
<dbReference type="AlphaFoldDB" id="C7MDF4"/>
<evidence type="ECO:0000313" key="3">
    <source>
        <dbReference type="Proteomes" id="UP000001919"/>
    </source>
</evidence>
<dbReference type="EMBL" id="CP001643">
    <property type="protein sequence ID" value="ACU85611.1"/>
    <property type="molecule type" value="Genomic_DNA"/>
</dbReference>
<organism evidence="2 3">
    <name type="scientific">Brachybacterium faecium (strain ATCC 43885 / DSM 4810 / JCM 11609 / LMG 19847 / NBRC 14762 / NCIMB 9860 / 6-10)</name>
    <dbReference type="NCBI Taxonomy" id="446465"/>
    <lineage>
        <taxon>Bacteria</taxon>
        <taxon>Bacillati</taxon>
        <taxon>Actinomycetota</taxon>
        <taxon>Actinomycetes</taxon>
        <taxon>Micrococcales</taxon>
        <taxon>Dermabacteraceae</taxon>
        <taxon>Brachybacterium</taxon>
    </lineage>
</organism>
<dbReference type="PATRIC" id="fig|446465.5.peg.1783"/>
<dbReference type="eggNOG" id="COG0456">
    <property type="taxonomic scope" value="Bacteria"/>
</dbReference>
<dbReference type="InterPro" id="IPR050276">
    <property type="entry name" value="MshD_Acetyltransferase"/>
</dbReference>
<dbReference type="KEGG" id="bfa:Bfae_17910"/>
<dbReference type="Gene3D" id="3.40.630.30">
    <property type="match status" value="1"/>
</dbReference>
<reference evidence="2 3" key="1">
    <citation type="journal article" date="2009" name="Stand. Genomic Sci.">
        <title>Complete genome sequence of Brachybacterium faecium type strain (Schefferle 6-10).</title>
        <authorList>
            <person name="Lapidus A."/>
            <person name="Pukall R."/>
            <person name="Labuttii K."/>
            <person name="Copeland A."/>
            <person name="Del Rio T.G."/>
            <person name="Nolan M."/>
            <person name="Chen F."/>
            <person name="Lucas S."/>
            <person name="Tice H."/>
            <person name="Cheng J.F."/>
            <person name="Bruce D."/>
            <person name="Goodwin L."/>
            <person name="Pitluck S."/>
            <person name="Rohde M."/>
            <person name="Goker M."/>
            <person name="Pati A."/>
            <person name="Ivanova N."/>
            <person name="Mavrommatis K."/>
            <person name="Chen A."/>
            <person name="Palaniappan K."/>
            <person name="D'haeseleer P."/>
            <person name="Chain P."/>
            <person name="Bristow J."/>
            <person name="Eisen J.A."/>
            <person name="Markowitz V."/>
            <person name="Hugenholtz P."/>
            <person name="Kyrpides N.C."/>
            <person name="Klenk H.P."/>
        </authorList>
    </citation>
    <scope>NUCLEOTIDE SEQUENCE [LARGE SCALE GENOMIC DNA]</scope>
    <source>
        <strain evidence="3">ATCC 43885 / DSM 4810 / JCM 11609 / LMG 19847 / NBRC 14762 / NCIMB 9860 / 6-10</strain>
    </source>
</reference>
<name>C7MDF4_BRAFD</name>
<dbReference type="InterPro" id="IPR016181">
    <property type="entry name" value="Acyl_CoA_acyltransferase"/>
</dbReference>
<dbReference type="GO" id="GO:0016747">
    <property type="term" value="F:acyltransferase activity, transferring groups other than amino-acyl groups"/>
    <property type="evidence" value="ECO:0007669"/>
    <property type="project" value="InterPro"/>
</dbReference>
<keyword evidence="3" id="KW-1185">Reference proteome</keyword>
<dbReference type="PROSITE" id="PS51186">
    <property type="entry name" value="GNAT"/>
    <property type="match status" value="1"/>
</dbReference>
<evidence type="ECO:0000313" key="2">
    <source>
        <dbReference type="EMBL" id="ACU85611.1"/>
    </source>
</evidence>
<dbReference type="Proteomes" id="UP000001919">
    <property type="component" value="Chromosome"/>
</dbReference>
<dbReference type="SUPFAM" id="SSF55729">
    <property type="entry name" value="Acyl-CoA N-acyltransferases (Nat)"/>
    <property type="match status" value="1"/>
</dbReference>
<protein>
    <submittedName>
        <fullName evidence="2">Acetyltransferase</fullName>
    </submittedName>
</protein>
<accession>C7MDF4</accession>
<feature type="domain" description="N-acetyltransferase" evidence="1">
    <location>
        <begin position="1"/>
        <end position="144"/>
    </location>
</feature>
<keyword evidence="2" id="KW-0808">Transferase</keyword>
<evidence type="ECO:0000259" key="1">
    <source>
        <dbReference type="PROSITE" id="PS51186"/>
    </source>
</evidence>
<proteinExistence type="predicted"/>